<keyword evidence="2" id="KW-0808">Transferase</keyword>
<protein>
    <submittedName>
        <fullName evidence="2">Putative glycosyl transferase</fullName>
    </submittedName>
</protein>
<feature type="region of interest" description="Disordered" evidence="1">
    <location>
        <begin position="1"/>
        <end position="23"/>
    </location>
</feature>
<dbReference type="EMBL" id="MCFK01001954">
    <property type="protein sequence ID" value="RKF64367.1"/>
    <property type="molecule type" value="Genomic_DNA"/>
</dbReference>
<proteinExistence type="predicted"/>
<organism evidence="2 3">
    <name type="scientific">Erysiphe neolycopersici</name>
    <dbReference type="NCBI Taxonomy" id="212602"/>
    <lineage>
        <taxon>Eukaryota</taxon>
        <taxon>Fungi</taxon>
        <taxon>Dikarya</taxon>
        <taxon>Ascomycota</taxon>
        <taxon>Pezizomycotina</taxon>
        <taxon>Leotiomycetes</taxon>
        <taxon>Erysiphales</taxon>
        <taxon>Erysiphaceae</taxon>
        <taxon>Erysiphe</taxon>
    </lineage>
</organism>
<sequence length="183" mass="21054">MAHSQAPTVLDVPSLSPASNNDDPIHEELRLLYNTGSNLALQSKSKTSLYDTYVSDVYKNFNNCDKETFINLRKYLRHNGIYISMKLFEPVAKALSDAIKDELPWPELDKDRPSNLPLHNTRSQPKNELPIQQNFRSSYIPDQYNPYILHGTNYIDQSPNILPNPKEMVSKTYNSNSYRGFSR</sequence>
<evidence type="ECO:0000313" key="3">
    <source>
        <dbReference type="Proteomes" id="UP000286134"/>
    </source>
</evidence>
<feature type="region of interest" description="Disordered" evidence="1">
    <location>
        <begin position="106"/>
        <end position="130"/>
    </location>
</feature>
<reference evidence="2 3" key="1">
    <citation type="journal article" date="2018" name="BMC Genomics">
        <title>Comparative genome analyses reveal sequence features reflecting distinct modes of host-adaptation between dicot and monocot powdery mildew.</title>
        <authorList>
            <person name="Wu Y."/>
            <person name="Ma X."/>
            <person name="Pan Z."/>
            <person name="Kale S.D."/>
            <person name="Song Y."/>
            <person name="King H."/>
            <person name="Zhang Q."/>
            <person name="Presley C."/>
            <person name="Deng X."/>
            <person name="Wei C.I."/>
            <person name="Xiao S."/>
        </authorList>
    </citation>
    <scope>NUCLEOTIDE SEQUENCE [LARGE SCALE GENOMIC DNA]</scope>
    <source>
        <strain evidence="2">UMSG2</strain>
    </source>
</reference>
<dbReference type="GO" id="GO:0016740">
    <property type="term" value="F:transferase activity"/>
    <property type="evidence" value="ECO:0007669"/>
    <property type="project" value="UniProtKB-KW"/>
</dbReference>
<dbReference type="Proteomes" id="UP000286134">
    <property type="component" value="Unassembled WGS sequence"/>
</dbReference>
<evidence type="ECO:0000256" key="1">
    <source>
        <dbReference type="SAM" id="MobiDB-lite"/>
    </source>
</evidence>
<accession>A0A420I3W1</accession>
<name>A0A420I3W1_9PEZI</name>
<keyword evidence="3" id="KW-1185">Reference proteome</keyword>
<evidence type="ECO:0000313" key="2">
    <source>
        <dbReference type="EMBL" id="RKF64367.1"/>
    </source>
</evidence>
<feature type="compositionally biased region" description="Polar residues" evidence="1">
    <location>
        <begin position="117"/>
        <end position="130"/>
    </location>
</feature>
<comment type="caution">
    <text evidence="2">The sequence shown here is derived from an EMBL/GenBank/DDBJ whole genome shotgun (WGS) entry which is preliminary data.</text>
</comment>
<gene>
    <name evidence="2" type="ORF">OnM2_019042</name>
</gene>
<dbReference type="AlphaFoldDB" id="A0A420I3W1"/>